<sequence>MNAFEKIQVGKKYLLGTMFPHKSSLKNYLDSHQSRLEELFKETSVLSEYLGEQFKGFQFKWFSAQRQLRDFMKIPYPCKEIEVQGRDEIYADYFKANIVQERVQVNPEDAKFIDLVKDPFTKYLTIQSSYDFNGGVAHEIAYFLRKCTQLERLTLRITDIRLRSNENQCEFDVKSALQATSSNIQKLDVKYYGQYQSPVSNLVEEQIYDVLQNIVTNSKDVLDTLAIDIRSSTTYKKYGTMFEVSTTLLRILKPVQNKLKKVLLRADQLDNHLANLLQNELHFPCLKSVTINCQHIEDNTKAINILIGLVTKNKRPKRPIQKFSFTRMTNYSVTNDKIKTKVLAQTHSAIQYLKLSDAFFSMEDCEKILSGSNKPVGFTLEVVRNDYSAEQVSYLAQKFPQICFVL</sequence>
<evidence type="ECO:0000313" key="1">
    <source>
        <dbReference type="EMBL" id="TNV81843.1"/>
    </source>
</evidence>
<name>A0A8J8T581_HALGN</name>
<accession>A0A8J8T581</accession>
<dbReference type="EMBL" id="RRYP01005664">
    <property type="protein sequence ID" value="TNV81843.1"/>
    <property type="molecule type" value="Genomic_DNA"/>
</dbReference>
<evidence type="ECO:0000313" key="2">
    <source>
        <dbReference type="Proteomes" id="UP000785679"/>
    </source>
</evidence>
<reference evidence="1" key="1">
    <citation type="submission" date="2019-06" db="EMBL/GenBank/DDBJ databases">
        <authorList>
            <person name="Zheng W."/>
        </authorList>
    </citation>
    <scope>NUCLEOTIDE SEQUENCE</scope>
    <source>
        <strain evidence="1">QDHG01</strain>
    </source>
</reference>
<protein>
    <submittedName>
        <fullName evidence="1">Uncharacterized protein</fullName>
    </submittedName>
</protein>
<dbReference type="Proteomes" id="UP000785679">
    <property type="component" value="Unassembled WGS sequence"/>
</dbReference>
<organism evidence="1 2">
    <name type="scientific">Halteria grandinella</name>
    <dbReference type="NCBI Taxonomy" id="5974"/>
    <lineage>
        <taxon>Eukaryota</taxon>
        <taxon>Sar</taxon>
        <taxon>Alveolata</taxon>
        <taxon>Ciliophora</taxon>
        <taxon>Intramacronucleata</taxon>
        <taxon>Spirotrichea</taxon>
        <taxon>Stichotrichia</taxon>
        <taxon>Sporadotrichida</taxon>
        <taxon>Halteriidae</taxon>
        <taxon>Halteria</taxon>
    </lineage>
</organism>
<comment type="caution">
    <text evidence="1">The sequence shown here is derived from an EMBL/GenBank/DDBJ whole genome shotgun (WGS) entry which is preliminary data.</text>
</comment>
<proteinExistence type="predicted"/>
<keyword evidence="2" id="KW-1185">Reference proteome</keyword>
<gene>
    <name evidence="1" type="ORF">FGO68_gene16732</name>
</gene>
<dbReference type="AlphaFoldDB" id="A0A8J8T581"/>